<protein>
    <submittedName>
        <fullName evidence="1">Uncharacterized protein</fullName>
    </submittedName>
</protein>
<comment type="caution">
    <text evidence="1">The sequence shown here is derived from an EMBL/GenBank/DDBJ whole genome shotgun (WGS) entry which is preliminary data.</text>
</comment>
<dbReference type="EMBL" id="JAPCHY010000007">
    <property type="protein sequence ID" value="MCW4472699.1"/>
    <property type="molecule type" value="Genomic_DNA"/>
</dbReference>
<reference evidence="1 2" key="1">
    <citation type="submission" date="2022-10" db="EMBL/GenBank/DDBJ databases">
        <title>Xanthomonas sp. H13-6.</title>
        <authorList>
            <person name="Liu X."/>
            <person name="Deng Z."/>
            <person name="Jiang Y."/>
            <person name="Yu T."/>
            <person name="Ai J."/>
        </authorList>
    </citation>
    <scope>NUCLEOTIDE SEQUENCE [LARGE SCALE GENOMIC DNA]</scope>
    <source>
        <strain evidence="1 2">H13-6</strain>
    </source>
</reference>
<dbReference type="RefSeq" id="WP_265127684.1">
    <property type="nucleotide sequence ID" value="NZ_JAPCHY010000007.1"/>
</dbReference>
<organism evidence="1 2">
    <name type="scientific">Xanthomonas chitinilytica</name>
    <dbReference type="NCBI Taxonomy" id="2989819"/>
    <lineage>
        <taxon>Bacteria</taxon>
        <taxon>Pseudomonadati</taxon>
        <taxon>Pseudomonadota</taxon>
        <taxon>Gammaproteobacteria</taxon>
        <taxon>Lysobacterales</taxon>
        <taxon>Lysobacteraceae</taxon>
        <taxon>Xanthomonas</taxon>
    </lineage>
</organism>
<accession>A0ABT3JWU2</accession>
<evidence type="ECO:0000313" key="2">
    <source>
        <dbReference type="Proteomes" id="UP001209922"/>
    </source>
</evidence>
<keyword evidence="2" id="KW-1185">Reference proteome</keyword>
<dbReference type="Proteomes" id="UP001209922">
    <property type="component" value="Unassembled WGS sequence"/>
</dbReference>
<evidence type="ECO:0000313" key="1">
    <source>
        <dbReference type="EMBL" id="MCW4472699.1"/>
    </source>
</evidence>
<sequence>MYDVAIDGQREPVTLEISDALEAADEILRRDYRERIAGFVDASREWLPAARARIVSDVGNDDGLKLMTIYVLFEQDREDSLYGLLFNLDSDRDHARGMMLSGEDFRISKYGDASVAFEG</sequence>
<proteinExistence type="predicted"/>
<gene>
    <name evidence="1" type="ORF">OK345_09295</name>
</gene>
<name>A0ABT3JWU2_9XANT</name>